<dbReference type="Pfam" id="PF00585">
    <property type="entry name" value="Thr_dehydrat_C"/>
    <property type="match status" value="1"/>
</dbReference>
<keyword evidence="10 12" id="KW-0100">Branched-chain amino acid biosynthesis</keyword>
<dbReference type="PANTHER" id="PTHR48078:SF11">
    <property type="entry name" value="THREONINE DEHYDRATASE, MITOCHONDRIAL"/>
    <property type="match status" value="1"/>
</dbReference>
<dbReference type="CDD" id="cd01562">
    <property type="entry name" value="Thr-dehyd"/>
    <property type="match status" value="1"/>
</dbReference>
<evidence type="ECO:0000256" key="8">
    <source>
        <dbReference type="ARBA" id="ARBA00022898"/>
    </source>
</evidence>
<dbReference type="Gene3D" id="3.40.50.1100">
    <property type="match status" value="2"/>
</dbReference>
<dbReference type="RefSeq" id="WP_102995697.1">
    <property type="nucleotide sequence ID" value="NZ_CP025938.1"/>
</dbReference>
<dbReference type="InterPro" id="IPR011820">
    <property type="entry name" value="IlvA"/>
</dbReference>
<comment type="pathway">
    <text evidence="3 12">Amino-acid biosynthesis; L-isoleucine biosynthesis; 2-oxobutanoate from L-threonine: step 1/1.</text>
</comment>
<dbReference type="GO" id="GO:0009097">
    <property type="term" value="P:isoleucine biosynthetic process"/>
    <property type="evidence" value="ECO:0007669"/>
    <property type="project" value="UniProtKB-UniRule"/>
</dbReference>
<accession>A0A2I7SIF7</accession>
<dbReference type="EC" id="4.3.1.19" evidence="12"/>
<comment type="catalytic activity">
    <reaction evidence="1 12">
        <text>L-threonine = 2-oxobutanoate + NH4(+)</text>
        <dbReference type="Rhea" id="RHEA:22108"/>
        <dbReference type="ChEBI" id="CHEBI:16763"/>
        <dbReference type="ChEBI" id="CHEBI:28938"/>
        <dbReference type="ChEBI" id="CHEBI:57926"/>
        <dbReference type="EC" id="4.3.1.19"/>
    </reaction>
</comment>
<evidence type="ECO:0000259" key="13">
    <source>
        <dbReference type="PROSITE" id="PS51672"/>
    </source>
</evidence>
<comment type="function">
    <text evidence="11 12">Catalyzes the anaerobic formation of alpha-ketobutyrate and ammonia from threonine in a two-step reaction. The first step involved a dehydration of threonine and a production of enamine intermediates (aminocrotonate), which tautomerizes to its imine form (iminobutyrate). Both intermediates are unstable and short-lived. The second step is the nonenzymatic hydrolysis of the enamine/imine intermediates to form 2-ketobutyrate and free ammonia. In the low water environment of the cell, the second step is accelerated by RidA.</text>
</comment>
<evidence type="ECO:0000256" key="3">
    <source>
        <dbReference type="ARBA" id="ARBA00004810"/>
    </source>
</evidence>
<comment type="subunit">
    <text evidence="5 12">Homotetramer.</text>
</comment>
<feature type="domain" description="ACT-like" evidence="13">
    <location>
        <begin position="337"/>
        <end position="411"/>
    </location>
</feature>
<keyword evidence="9 12" id="KW-0456">Lyase</keyword>
<dbReference type="InterPro" id="IPR036052">
    <property type="entry name" value="TrpB-like_PALP_sf"/>
</dbReference>
<dbReference type="SUPFAM" id="SSF53686">
    <property type="entry name" value="Tryptophan synthase beta subunit-like PLP-dependent enzymes"/>
    <property type="match status" value="1"/>
</dbReference>
<keyword evidence="8 12" id="KW-0663">Pyridoxal phosphate</keyword>
<dbReference type="InterPro" id="IPR000634">
    <property type="entry name" value="Ser/Thr_deHydtase_PyrdxlP-BS"/>
</dbReference>
<protein>
    <recommendedName>
        <fullName evidence="12">L-threonine dehydratase</fullName>
        <ecNumber evidence="12">4.3.1.19</ecNumber>
    </recommendedName>
    <alternativeName>
        <fullName evidence="12">Threonine deaminase</fullName>
    </alternativeName>
</protein>
<dbReference type="PANTHER" id="PTHR48078">
    <property type="entry name" value="THREONINE DEHYDRATASE, MITOCHONDRIAL-RELATED"/>
    <property type="match status" value="1"/>
</dbReference>
<evidence type="ECO:0000256" key="5">
    <source>
        <dbReference type="ARBA" id="ARBA00011881"/>
    </source>
</evidence>
<keyword evidence="6 12" id="KW-0028">Amino-acid biosynthesis</keyword>
<evidence type="ECO:0000313" key="15">
    <source>
        <dbReference type="Proteomes" id="UP000236592"/>
    </source>
</evidence>
<dbReference type="EMBL" id="CP025938">
    <property type="protein sequence ID" value="AUS05688.1"/>
    <property type="molecule type" value="Genomic_DNA"/>
</dbReference>
<comment type="cofactor">
    <cofactor evidence="2 12">
        <name>pyridoxal 5'-phosphate</name>
        <dbReference type="ChEBI" id="CHEBI:597326"/>
    </cofactor>
</comment>
<keyword evidence="7 12" id="KW-0412">Isoleucine biosynthesis</keyword>
<dbReference type="KEGG" id="taj:C1A40_09530"/>
<dbReference type="UniPathway" id="UPA00047">
    <property type="reaction ID" value="UER00054"/>
</dbReference>
<dbReference type="Pfam" id="PF00291">
    <property type="entry name" value="PALP"/>
    <property type="match status" value="1"/>
</dbReference>
<reference evidence="15" key="1">
    <citation type="submission" date="2018-01" db="EMBL/GenBank/DDBJ databases">
        <title>Complete genome of Tamlana sp. UJ94.</title>
        <authorList>
            <person name="Jung J."/>
            <person name="Chung D."/>
            <person name="Bae S.S."/>
            <person name="Baek K."/>
        </authorList>
    </citation>
    <scope>NUCLEOTIDE SEQUENCE [LARGE SCALE GENOMIC DNA]</scope>
    <source>
        <strain evidence="15">UJ94</strain>
    </source>
</reference>
<organism evidence="14 15">
    <name type="scientific">Pseudotamlana carrageenivorans</name>
    <dbReference type="NCBI Taxonomy" id="2069432"/>
    <lineage>
        <taxon>Bacteria</taxon>
        <taxon>Pseudomonadati</taxon>
        <taxon>Bacteroidota</taxon>
        <taxon>Flavobacteriia</taxon>
        <taxon>Flavobacteriales</taxon>
        <taxon>Flavobacteriaceae</taxon>
        <taxon>Pseudotamlana</taxon>
    </lineage>
</organism>
<dbReference type="GO" id="GO:0006567">
    <property type="term" value="P:L-threonine catabolic process"/>
    <property type="evidence" value="ECO:0007669"/>
    <property type="project" value="TreeGrafter"/>
</dbReference>
<dbReference type="GO" id="GO:0006565">
    <property type="term" value="P:L-serine catabolic process"/>
    <property type="evidence" value="ECO:0007669"/>
    <property type="project" value="TreeGrafter"/>
</dbReference>
<evidence type="ECO:0000256" key="2">
    <source>
        <dbReference type="ARBA" id="ARBA00001933"/>
    </source>
</evidence>
<keyword evidence="15" id="KW-1185">Reference proteome</keyword>
<proteinExistence type="inferred from homology"/>
<evidence type="ECO:0000313" key="14">
    <source>
        <dbReference type="EMBL" id="AUS05688.1"/>
    </source>
</evidence>
<dbReference type="FunFam" id="3.40.50.1100:FF:000007">
    <property type="entry name" value="L-threonine dehydratase catabolic TdcB"/>
    <property type="match status" value="1"/>
</dbReference>
<dbReference type="InterPro" id="IPR001721">
    <property type="entry name" value="TD_ACT-like"/>
</dbReference>
<evidence type="ECO:0000256" key="4">
    <source>
        <dbReference type="ARBA" id="ARBA00010869"/>
    </source>
</evidence>
<dbReference type="PROSITE" id="PS51672">
    <property type="entry name" value="ACT_LIKE"/>
    <property type="match status" value="1"/>
</dbReference>
<comment type="similarity">
    <text evidence="4 12">Belongs to the serine/threonine dehydratase family.</text>
</comment>
<dbReference type="NCBIfam" id="NF006390">
    <property type="entry name" value="PRK08639.1"/>
    <property type="match status" value="1"/>
</dbReference>
<sequence length="420" mass="46210">MNKENTYFPKLSDIKVAADTIKNVSAVTPLGHSLRYSKQFEAQVFLKREDLQQVRSYKIRGAYNKISSLTPKQSACGVVCASAGNHAQGVALSCKLLKIKGTIFMPTPTPKQKVEQVEMFGEDFIEIKLIGDTYDDASKAALLECEQLEKTFIHPFDDEKVIEGQATVGLEIIEQAKNPIDYVFIPIGGGGLASGLSTVFKALSPKTKIIGVEPEGAPSMTVSIKNNKNTALDEIEKFIDGAAVKRVGDLNFAICKENLDDTIAVPEGKVCETILELYNKDAIVVEPAGALSISALDFFADDIKGKNVVCVVSGSNNDITRTPEIKERALLYANLKHYFIVNFPQRAGALKEFVVDILGETDDITYFQYAKKTNRENGSAVVGVQLKASEDLEPLISRMKKRNFFGDYLNNKPDLFEFLV</sequence>
<evidence type="ECO:0000256" key="12">
    <source>
        <dbReference type="RuleBase" id="RU362012"/>
    </source>
</evidence>
<dbReference type="PROSITE" id="PS00165">
    <property type="entry name" value="DEHYDRATASE_SER_THR"/>
    <property type="match status" value="1"/>
</dbReference>
<dbReference type="GO" id="GO:0004794">
    <property type="term" value="F:threonine deaminase activity"/>
    <property type="evidence" value="ECO:0007669"/>
    <property type="project" value="UniProtKB-UniRule"/>
</dbReference>
<dbReference type="InterPro" id="IPR001926">
    <property type="entry name" value="TrpB-like_PALP"/>
</dbReference>
<dbReference type="InterPro" id="IPR050147">
    <property type="entry name" value="Ser/Thr_Dehydratase"/>
</dbReference>
<gene>
    <name evidence="12" type="primary">ilvA</name>
    <name evidence="14" type="ORF">C1A40_09530</name>
</gene>
<evidence type="ECO:0000256" key="1">
    <source>
        <dbReference type="ARBA" id="ARBA00001274"/>
    </source>
</evidence>
<dbReference type="GO" id="GO:0030170">
    <property type="term" value="F:pyridoxal phosphate binding"/>
    <property type="evidence" value="ECO:0007669"/>
    <property type="project" value="InterPro"/>
</dbReference>
<evidence type="ECO:0000256" key="11">
    <source>
        <dbReference type="ARBA" id="ARBA00025527"/>
    </source>
</evidence>
<evidence type="ECO:0000256" key="7">
    <source>
        <dbReference type="ARBA" id="ARBA00022624"/>
    </source>
</evidence>
<dbReference type="GO" id="GO:0003941">
    <property type="term" value="F:L-serine ammonia-lyase activity"/>
    <property type="evidence" value="ECO:0007669"/>
    <property type="project" value="TreeGrafter"/>
</dbReference>
<evidence type="ECO:0000256" key="6">
    <source>
        <dbReference type="ARBA" id="ARBA00022605"/>
    </source>
</evidence>
<dbReference type="NCBIfam" id="TIGR02079">
    <property type="entry name" value="THD1"/>
    <property type="match status" value="1"/>
</dbReference>
<evidence type="ECO:0000256" key="10">
    <source>
        <dbReference type="ARBA" id="ARBA00023304"/>
    </source>
</evidence>
<evidence type="ECO:0000256" key="9">
    <source>
        <dbReference type="ARBA" id="ARBA00023239"/>
    </source>
</evidence>
<dbReference type="AlphaFoldDB" id="A0A2I7SIF7"/>
<name>A0A2I7SIF7_9FLAO</name>
<dbReference type="CDD" id="cd04907">
    <property type="entry name" value="ACT_ThrD-I_2"/>
    <property type="match status" value="1"/>
</dbReference>
<dbReference type="Proteomes" id="UP000236592">
    <property type="component" value="Chromosome"/>
</dbReference>
<dbReference type="OrthoDB" id="9811476at2"/>